<dbReference type="Pfam" id="PF13469">
    <property type="entry name" value="Sulfotransfer_3"/>
    <property type="match status" value="1"/>
</dbReference>
<accession>A0A6L8LJM5</accession>
<keyword evidence="1" id="KW-0808">Transferase</keyword>
<dbReference type="RefSeq" id="WP_160973562.1">
    <property type="nucleotide sequence ID" value="NZ_WWEN01000004.1"/>
</dbReference>
<dbReference type="Proteomes" id="UP000479043">
    <property type="component" value="Unassembled WGS sequence"/>
</dbReference>
<name>A0A6L8LJM5_9RHOB</name>
<dbReference type="GO" id="GO:0016740">
    <property type="term" value="F:transferase activity"/>
    <property type="evidence" value="ECO:0007669"/>
    <property type="project" value="UniProtKB-KW"/>
</dbReference>
<evidence type="ECO:0000313" key="2">
    <source>
        <dbReference type="Proteomes" id="UP000479043"/>
    </source>
</evidence>
<gene>
    <name evidence="1" type="ORF">GR167_11110</name>
</gene>
<dbReference type="InterPro" id="IPR027417">
    <property type="entry name" value="P-loop_NTPase"/>
</dbReference>
<dbReference type="AlphaFoldDB" id="A0A6L8LJM5"/>
<proteinExistence type="predicted"/>
<organism evidence="1 2">
    <name type="scientific">Thalassovita mangrovi</name>
    <dbReference type="NCBI Taxonomy" id="2692236"/>
    <lineage>
        <taxon>Bacteria</taxon>
        <taxon>Pseudomonadati</taxon>
        <taxon>Pseudomonadota</taxon>
        <taxon>Alphaproteobacteria</taxon>
        <taxon>Rhodobacterales</taxon>
        <taxon>Roseobacteraceae</taxon>
        <taxon>Thalassovita</taxon>
    </lineage>
</organism>
<evidence type="ECO:0000313" key="1">
    <source>
        <dbReference type="EMBL" id="MYM55853.1"/>
    </source>
</evidence>
<dbReference type="Gene3D" id="3.40.50.300">
    <property type="entry name" value="P-loop containing nucleotide triphosphate hydrolases"/>
    <property type="match status" value="1"/>
</dbReference>
<protein>
    <submittedName>
        <fullName evidence="1">Sulfotransferase family protein</fullName>
    </submittedName>
</protein>
<sequence>MSINTMAQELAAELEDTLRQLEVYRREDTPSSVPAEALPSLLQQCQQICDSIEQTPPLRTLHHFACTGGTLISKCISALPNSVVVSEIDPLSTMGVNKSGWAPRFAPTDLILGLRQAARDVDQDVLVEVFRSSILTAHETLSGQGYSLVLRDHAHSHFCTDVDPASRPSLHEILSPCMPLRSVVTVRHPLDAFLSLTANGWLHFEPVTLDEYSSRYLAFLDRHEGLPVVQYEDFVTAPEEVLEQLCNLLDLPFSPLAFDFLPVIKMTGDSGRSGGRISARRRRDVPQELSDIRHESQNYRALCERFGYDL</sequence>
<comment type="caution">
    <text evidence="1">The sequence shown here is derived from an EMBL/GenBank/DDBJ whole genome shotgun (WGS) entry which is preliminary data.</text>
</comment>
<dbReference type="EMBL" id="WWEN01000004">
    <property type="protein sequence ID" value="MYM55853.1"/>
    <property type="molecule type" value="Genomic_DNA"/>
</dbReference>
<keyword evidence="2" id="KW-1185">Reference proteome</keyword>
<dbReference type="SUPFAM" id="SSF52540">
    <property type="entry name" value="P-loop containing nucleoside triphosphate hydrolases"/>
    <property type="match status" value="1"/>
</dbReference>
<reference evidence="1 2" key="1">
    <citation type="submission" date="2020-01" db="EMBL/GenBank/DDBJ databases">
        <authorList>
            <person name="Chen S."/>
        </authorList>
    </citation>
    <scope>NUCLEOTIDE SEQUENCE [LARGE SCALE GENOMIC DNA]</scope>
    <source>
        <strain evidence="1 2">GS-10</strain>
    </source>
</reference>